<dbReference type="InterPro" id="IPR036097">
    <property type="entry name" value="HisK_dim/P_sf"/>
</dbReference>
<accession>A0A0R1MMA1</accession>
<dbReference type="InterPro" id="IPR003594">
    <property type="entry name" value="HATPase_dom"/>
</dbReference>
<organism evidence="17 18">
    <name type="scientific">Liquorilactobacillus hordei DSM 19519</name>
    <dbReference type="NCBI Taxonomy" id="1423759"/>
    <lineage>
        <taxon>Bacteria</taxon>
        <taxon>Bacillati</taxon>
        <taxon>Bacillota</taxon>
        <taxon>Bacilli</taxon>
        <taxon>Lactobacillales</taxon>
        <taxon>Lactobacillaceae</taxon>
        <taxon>Liquorilactobacillus</taxon>
    </lineage>
</organism>
<dbReference type="SUPFAM" id="SSF55874">
    <property type="entry name" value="ATPase domain of HSP90 chaperone/DNA topoisomerase II/histidine kinase"/>
    <property type="match status" value="1"/>
</dbReference>
<keyword evidence="13 14" id="KW-0472">Membrane</keyword>
<evidence type="ECO:0000256" key="3">
    <source>
        <dbReference type="ARBA" id="ARBA00012438"/>
    </source>
</evidence>
<evidence type="ECO:0000313" key="17">
    <source>
        <dbReference type="EMBL" id="KRL06282.1"/>
    </source>
</evidence>
<dbReference type="FunFam" id="1.10.287.130:FF:000001">
    <property type="entry name" value="Two-component sensor histidine kinase"/>
    <property type="match status" value="1"/>
</dbReference>
<keyword evidence="8" id="KW-0547">Nucleotide-binding</keyword>
<evidence type="ECO:0000259" key="15">
    <source>
        <dbReference type="PROSITE" id="PS50109"/>
    </source>
</evidence>
<dbReference type="STRING" id="1423759.FC92_GL000910"/>
<evidence type="ECO:0000256" key="10">
    <source>
        <dbReference type="ARBA" id="ARBA00022840"/>
    </source>
</evidence>
<evidence type="ECO:0000256" key="11">
    <source>
        <dbReference type="ARBA" id="ARBA00022989"/>
    </source>
</evidence>
<evidence type="ECO:0000256" key="1">
    <source>
        <dbReference type="ARBA" id="ARBA00000085"/>
    </source>
</evidence>
<dbReference type="SMART" id="SM00388">
    <property type="entry name" value="HisKA"/>
    <property type="match status" value="1"/>
</dbReference>
<name>A0A0R1MMA1_9LACO</name>
<dbReference type="SMART" id="SM00387">
    <property type="entry name" value="HATPase_c"/>
    <property type="match status" value="1"/>
</dbReference>
<feature type="transmembrane region" description="Helical" evidence="14">
    <location>
        <begin position="9"/>
        <end position="29"/>
    </location>
</feature>
<dbReference type="PRINTS" id="PR00344">
    <property type="entry name" value="BCTRLSENSOR"/>
</dbReference>
<evidence type="ECO:0000256" key="2">
    <source>
        <dbReference type="ARBA" id="ARBA00004651"/>
    </source>
</evidence>
<dbReference type="Proteomes" id="UP000051448">
    <property type="component" value="Unassembled WGS sequence"/>
</dbReference>
<dbReference type="Gene3D" id="1.10.287.130">
    <property type="match status" value="1"/>
</dbReference>
<dbReference type="InterPro" id="IPR005467">
    <property type="entry name" value="His_kinase_dom"/>
</dbReference>
<dbReference type="GO" id="GO:0005886">
    <property type="term" value="C:plasma membrane"/>
    <property type="evidence" value="ECO:0007669"/>
    <property type="project" value="UniProtKB-SubCell"/>
</dbReference>
<comment type="subcellular location">
    <subcellularLocation>
        <location evidence="2">Cell membrane</location>
        <topology evidence="2">Multi-pass membrane protein</topology>
    </subcellularLocation>
</comment>
<dbReference type="PANTHER" id="PTHR45528">
    <property type="entry name" value="SENSOR HISTIDINE KINASE CPXA"/>
    <property type="match status" value="1"/>
</dbReference>
<dbReference type="GO" id="GO:0005524">
    <property type="term" value="F:ATP binding"/>
    <property type="evidence" value="ECO:0007669"/>
    <property type="project" value="UniProtKB-KW"/>
</dbReference>
<evidence type="ECO:0000256" key="6">
    <source>
        <dbReference type="ARBA" id="ARBA00022679"/>
    </source>
</evidence>
<dbReference type="InterPro" id="IPR003661">
    <property type="entry name" value="HisK_dim/P_dom"/>
</dbReference>
<keyword evidence="5" id="KW-0597">Phosphoprotein</keyword>
<dbReference type="EMBL" id="AZDX01000027">
    <property type="protein sequence ID" value="KRL06282.1"/>
    <property type="molecule type" value="Genomic_DNA"/>
</dbReference>
<keyword evidence="6" id="KW-0808">Transferase</keyword>
<evidence type="ECO:0000256" key="5">
    <source>
        <dbReference type="ARBA" id="ARBA00022553"/>
    </source>
</evidence>
<keyword evidence="9 17" id="KW-0418">Kinase</keyword>
<dbReference type="SMART" id="SM00304">
    <property type="entry name" value="HAMP"/>
    <property type="match status" value="1"/>
</dbReference>
<dbReference type="Pfam" id="PF00672">
    <property type="entry name" value="HAMP"/>
    <property type="match status" value="1"/>
</dbReference>
<dbReference type="EC" id="2.7.13.3" evidence="3"/>
<evidence type="ECO:0000256" key="4">
    <source>
        <dbReference type="ARBA" id="ARBA00022475"/>
    </source>
</evidence>
<comment type="catalytic activity">
    <reaction evidence="1">
        <text>ATP + protein L-histidine = ADP + protein N-phospho-L-histidine.</text>
        <dbReference type="EC" id="2.7.13.3"/>
    </reaction>
</comment>
<dbReference type="PROSITE" id="PS50109">
    <property type="entry name" value="HIS_KIN"/>
    <property type="match status" value="1"/>
</dbReference>
<dbReference type="InterPro" id="IPR036890">
    <property type="entry name" value="HATPase_C_sf"/>
</dbReference>
<dbReference type="OrthoDB" id="3436at2"/>
<keyword evidence="12" id="KW-0902">Two-component regulatory system</keyword>
<dbReference type="Gene3D" id="3.30.565.10">
    <property type="entry name" value="Histidine kinase-like ATPase, C-terminal domain"/>
    <property type="match status" value="1"/>
</dbReference>
<evidence type="ECO:0000313" key="18">
    <source>
        <dbReference type="Proteomes" id="UP000051448"/>
    </source>
</evidence>
<gene>
    <name evidence="17" type="ORF">FC92_GL000910</name>
</gene>
<feature type="transmembrane region" description="Helical" evidence="14">
    <location>
        <begin position="180"/>
        <end position="202"/>
    </location>
</feature>
<keyword evidence="18" id="KW-1185">Reference proteome</keyword>
<dbReference type="FunFam" id="3.30.565.10:FF:000006">
    <property type="entry name" value="Sensor histidine kinase WalK"/>
    <property type="match status" value="1"/>
</dbReference>
<dbReference type="CDD" id="cd06225">
    <property type="entry name" value="HAMP"/>
    <property type="match status" value="1"/>
</dbReference>
<feature type="domain" description="Histidine kinase" evidence="15">
    <location>
        <begin position="267"/>
        <end position="483"/>
    </location>
</feature>
<dbReference type="AlphaFoldDB" id="A0A0R1MMA1"/>
<reference evidence="17 18" key="1">
    <citation type="journal article" date="2015" name="Genome Announc.">
        <title>Expanding the biotechnology potential of lactobacilli through comparative genomics of 213 strains and associated genera.</title>
        <authorList>
            <person name="Sun Z."/>
            <person name="Harris H.M."/>
            <person name="McCann A."/>
            <person name="Guo C."/>
            <person name="Argimon S."/>
            <person name="Zhang W."/>
            <person name="Yang X."/>
            <person name="Jeffery I.B."/>
            <person name="Cooney J.C."/>
            <person name="Kagawa T.F."/>
            <person name="Liu W."/>
            <person name="Song Y."/>
            <person name="Salvetti E."/>
            <person name="Wrobel A."/>
            <person name="Rasinkangas P."/>
            <person name="Parkhill J."/>
            <person name="Rea M.C."/>
            <person name="O'Sullivan O."/>
            <person name="Ritari J."/>
            <person name="Douillard F.P."/>
            <person name="Paul Ross R."/>
            <person name="Yang R."/>
            <person name="Briner A.E."/>
            <person name="Felis G.E."/>
            <person name="de Vos W.M."/>
            <person name="Barrangou R."/>
            <person name="Klaenhammer T.R."/>
            <person name="Caufield P.W."/>
            <person name="Cui Y."/>
            <person name="Zhang H."/>
            <person name="O'Toole P.W."/>
        </authorList>
    </citation>
    <scope>NUCLEOTIDE SEQUENCE [LARGE SCALE GENOMIC DNA]</scope>
    <source>
        <strain evidence="17 18">DSM 19519</strain>
    </source>
</reference>
<dbReference type="SUPFAM" id="SSF47384">
    <property type="entry name" value="Homodimeric domain of signal transducing histidine kinase"/>
    <property type="match status" value="1"/>
</dbReference>
<dbReference type="Gene3D" id="6.10.340.10">
    <property type="match status" value="1"/>
</dbReference>
<dbReference type="PANTHER" id="PTHR45528:SF1">
    <property type="entry name" value="SENSOR HISTIDINE KINASE CPXA"/>
    <property type="match status" value="1"/>
</dbReference>
<dbReference type="CDD" id="cd00082">
    <property type="entry name" value="HisKA"/>
    <property type="match status" value="1"/>
</dbReference>
<keyword evidence="4" id="KW-1003">Cell membrane</keyword>
<dbReference type="SUPFAM" id="SSF158472">
    <property type="entry name" value="HAMP domain-like"/>
    <property type="match status" value="1"/>
</dbReference>
<dbReference type="InterPro" id="IPR050398">
    <property type="entry name" value="HssS/ArlS-like"/>
</dbReference>
<evidence type="ECO:0000259" key="16">
    <source>
        <dbReference type="PROSITE" id="PS50885"/>
    </source>
</evidence>
<dbReference type="RefSeq" id="WP_057869895.1">
    <property type="nucleotide sequence ID" value="NZ_AZDX01000027.1"/>
</dbReference>
<evidence type="ECO:0000256" key="7">
    <source>
        <dbReference type="ARBA" id="ARBA00022692"/>
    </source>
</evidence>
<dbReference type="Pfam" id="PF00512">
    <property type="entry name" value="HisKA"/>
    <property type="match status" value="1"/>
</dbReference>
<dbReference type="InterPro" id="IPR003660">
    <property type="entry name" value="HAMP_dom"/>
</dbReference>
<proteinExistence type="predicted"/>
<feature type="domain" description="HAMP" evidence="16">
    <location>
        <begin position="200"/>
        <end position="252"/>
    </location>
</feature>
<keyword evidence="11 14" id="KW-1133">Transmembrane helix</keyword>
<sequence length="483" mass="55815">MKLIYQQMLAFFILIMTLLLILGFSFFHITREVIYENTWQQLEGYAYSLKNQSMMIQTRKGKQVLTLNVDKLRTSEVLLSNQQVRFTIYTSRNDTLYPKKGYKSAISAKDWKKLEKGKILRRKSDLGWRGPDKQNVQNQQRMTDILAPCFDSSGKLVAVISVGAKVSSIQESFTKIQKNLFYVLLISALLGMLISYFLAHYITKRISKLRKVTRAVANGNFDVKVIDNRRDELDDLAKDFNKMTVSLKKSNEEIRLQEQRRRQFMADAAHEMRTPLTTINGLLEGLVYDAIPEEDKDKSIKLMRNETKRLIRLVNENLDYEKIRSGQIDLRQSSFNGMDVLRNVQEQLRKKADNSGNKLEVNGPQKLEVYADYDRFVQIIFNITQNAIQFTENGTITISAERGHRCSIFRISDDGMGMSDEQLKNIWERYYKADPSRKNTKYGESGLGLSIVQQLMELHKGKVEVTSKLGLGTTFTLIFPDKR</sequence>
<dbReference type="CDD" id="cd00075">
    <property type="entry name" value="HATPase"/>
    <property type="match status" value="1"/>
</dbReference>
<dbReference type="GO" id="GO:0000155">
    <property type="term" value="F:phosphorelay sensor kinase activity"/>
    <property type="evidence" value="ECO:0007669"/>
    <property type="project" value="InterPro"/>
</dbReference>
<evidence type="ECO:0000256" key="12">
    <source>
        <dbReference type="ARBA" id="ARBA00023012"/>
    </source>
</evidence>
<dbReference type="InterPro" id="IPR004358">
    <property type="entry name" value="Sig_transdc_His_kin-like_C"/>
</dbReference>
<dbReference type="PATRIC" id="fig|1423759.3.peg.963"/>
<keyword evidence="10" id="KW-0067">ATP-binding</keyword>
<evidence type="ECO:0000256" key="14">
    <source>
        <dbReference type="SAM" id="Phobius"/>
    </source>
</evidence>
<keyword evidence="7 14" id="KW-0812">Transmembrane</keyword>
<dbReference type="Pfam" id="PF02518">
    <property type="entry name" value="HATPase_c"/>
    <property type="match status" value="1"/>
</dbReference>
<evidence type="ECO:0000256" key="9">
    <source>
        <dbReference type="ARBA" id="ARBA00022777"/>
    </source>
</evidence>
<evidence type="ECO:0000256" key="8">
    <source>
        <dbReference type="ARBA" id="ARBA00022741"/>
    </source>
</evidence>
<protein>
    <recommendedName>
        <fullName evidence="3">histidine kinase</fullName>
        <ecNumber evidence="3">2.7.13.3</ecNumber>
    </recommendedName>
</protein>
<dbReference type="GeneID" id="98311550"/>
<dbReference type="PROSITE" id="PS50885">
    <property type="entry name" value="HAMP"/>
    <property type="match status" value="1"/>
</dbReference>
<comment type="caution">
    <text evidence="17">The sequence shown here is derived from an EMBL/GenBank/DDBJ whole genome shotgun (WGS) entry which is preliminary data.</text>
</comment>
<evidence type="ECO:0000256" key="13">
    <source>
        <dbReference type="ARBA" id="ARBA00023136"/>
    </source>
</evidence>